<sequence length="171" mass="18211">MTQANGYALIPVQAHFRQAVAQPIHTPIRTTLIAPMPAVARVPLQCAILPSPRPLLYTPVVHAPIPFQVQRPMVVAPTTSNVNSIVTNSSSAEYDSGVAFMDVSDPSLQVDQVSLSLPSTPSSSNGSAPSPLPTDDFECGEVLNTAFDDRDFDSISPEGSMTPDKYNVHPA</sequence>
<comment type="caution">
    <text evidence="2">The sequence shown here is derived from an EMBL/GenBank/DDBJ whole genome shotgun (WGS) entry which is preliminary data.</text>
</comment>
<reference evidence="3" key="1">
    <citation type="journal article" date="2015" name="Nat. Genet.">
        <title>The genome and transcriptome of the zoonotic hookworm Ancylostoma ceylanicum identify infection-specific gene families.</title>
        <authorList>
            <person name="Schwarz E.M."/>
            <person name="Hu Y."/>
            <person name="Antoshechkin I."/>
            <person name="Miller M.M."/>
            <person name="Sternberg P.W."/>
            <person name="Aroian R.V."/>
        </authorList>
    </citation>
    <scope>NUCLEOTIDE SEQUENCE</scope>
    <source>
        <strain evidence="3">HY135</strain>
    </source>
</reference>
<gene>
    <name evidence="2" type="primary">Acey_s0016.g2976</name>
    <name evidence="2" type="ORF">Y032_0016g2976</name>
</gene>
<organism evidence="2 3">
    <name type="scientific">Ancylostoma ceylanicum</name>
    <dbReference type="NCBI Taxonomy" id="53326"/>
    <lineage>
        <taxon>Eukaryota</taxon>
        <taxon>Metazoa</taxon>
        <taxon>Ecdysozoa</taxon>
        <taxon>Nematoda</taxon>
        <taxon>Chromadorea</taxon>
        <taxon>Rhabditida</taxon>
        <taxon>Rhabditina</taxon>
        <taxon>Rhabditomorpha</taxon>
        <taxon>Strongyloidea</taxon>
        <taxon>Ancylostomatidae</taxon>
        <taxon>Ancylostomatinae</taxon>
        <taxon>Ancylostoma</taxon>
    </lineage>
</organism>
<protein>
    <submittedName>
        <fullName evidence="2">Uncharacterized protein</fullName>
    </submittedName>
</protein>
<name>A0A016V7X1_9BILA</name>
<evidence type="ECO:0000256" key="1">
    <source>
        <dbReference type="SAM" id="MobiDB-lite"/>
    </source>
</evidence>
<accession>A0A016V7X1</accession>
<dbReference type="EMBL" id="JARK01001352">
    <property type="protein sequence ID" value="EYC22833.1"/>
    <property type="molecule type" value="Genomic_DNA"/>
</dbReference>
<proteinExistence type="predicted"/>
<keyword evidence="3" id="KW-1185">Reference proteome</keyword>
<feature type="region of interest" description="Disordered" evidence="1">
    <location>
        <begin position="113"/>
        <end position="171"/>
    </location>
</feature>
<evidence type="ECO:0000313" key="2">
    <source>
        <dbReference type="EMBL" id="EYC22833.1"/>
    </source>
</evidence>
<dbReference type="Proteomes" id="UP000024635">
    <property type="component" value="Unassembled WGS sequence"/>
</dbReference>
<evidence type="ECO:0000313" key="3">
    <source>
        <dbReference type="Proteomes" id="UP000024635"/>
    </source>
</evidence>
<dbReference type="AlphaFoldDB" id="A0A016V7X1"/>
<dbReference type="OrthoDB" id="10653900at2759"/>
<feature type="compositionally biased region" description="Low complexity" evidence="1">
    <location>
        <begin position="114"/>
        <end position="129"/>
    </location>
</feature>